<evidence type="ECO:0000256" key="10">
    <source>
        <dbReference type="ARBA" id="ARBA00022989"/>
    </source>
</evidence>
<evidence type="ECO:0000256" key="1">
    <source>
        <dbReference type="ARBA" id="ARBA00003195"/>
    </source>
</evidence>
<gene>
    <name evidence="14" type="ORF">HK105_202397</name>
</gene>
<proteinExistence type="inferred from homology"/>
<dbReference type="Proteomes" id="UP001527925">
    <property type="component" value="Unassembled WGS sequence"/>
</dbReference>
<dbReference type="EMBL" id="JADGIZ020000008">
    <property type="protein sequence ID" value="KAL2917983.1"/>
    <property type="molecule type" value="Genomic_DNA"/>
</dbReference>
<comment type="caution">
    <text evidence="14">The sequence shown here is derived from an EMBL/GenBank/DDBJ whole genome shotgun (WGS) entry which is preliminary data.</text>
</comment>
<evidence type="ECO:0000256" key="6">
    <source>
        <dbReference type="ARBA" id="ARBA00022660"/>
    </source>
</evidence>
<evidence type="ECO:0000256" key="2">
    <source>
        <dbReference type="ARBA" id="ARBA00004298"/>
    </source>
</evidence>
<evidence type="ECO:0000256" key="13">
    <source>
        <dbReference type="SAM" id="MobiDB-lite"/>
    </source>
</evidence>
<evidence type="ECO:0000256" key="11">
    <source>
        <dbReference type="ARBA" id="ARBA00023128"/>
    </source>
</evidence>
<evidence type="ECO:0000313" key="14">
    <source>
        <dbReference type="EMBL" id="KAL2917983.1"/>
    </source>
</evidence>
<evidence type="ECO:0000256" key="9">
    <source>
        <dbReference type="ARBA" id="ARBA00022982"/>
    </source>
</evidence>
<evidence type="ECO:0000256" key="7">
    <source>
        <dbReference type="ARBA" id="ARBA00022692"/>
    </source>
</evidence>
<keyword evidence="12" id="KW-0472">Membrane</keyword>
<keyword evidence="6" id="KW-0679">Respiratory chain</keyword>
<keyword evidence="5" id="KW-0813">Transport</keyword>
<name>A0ABR4NEM6_9FUNG</name>
<organism evidence="14 15">
    <name type="scientific">Polyrhizophydium stewartii</name>
    <dbReference type="NCBI Taxonomy" id="2732419"/>
    <lineage>
        <taxon>Eukaryota</taxon>
        <taxon>Fungi</taxon>
        <taxon>Fungi incertae sedis</taxon>
        <taxon>Chytridiomycota</taxon>
        <taxon>Chytridiomycota incertae sedis</taxon>
        <taxon>Chytridiomycetes</taxon>
        <taxon>Rhizophydiales</taxon>
        <taxon>Rhizophydiales incertae sedis</taxon>
        <taxon>Polyrhizophydium</taxon>
    </lineage>
</organism>
<evidence type="ECO:0000256" key="12">
    <source>
        <dbReference type="ARBA" id="ARBA00023136"/>
    </source>
</evidence>
<accession>A0ABR4NEM6</accession>
<comment type="function">
    <text evidence="1">Accessory subunit of the mitochondrial membrane respiratory chain NADH dehydrogenase (Complex I), that is believed not to be involved in catalysis. Complex I functions in the transfer of electrons from NADH to the respiratory chain. The immediate electron acceptor for the enzyme is believed to be ubiquinone.</text>
</comment>
<evidence type="ECO:0000256" key="3">
    <source>
        <dbReference type="ARBA" id="ARBA00009960"/>
    </source>
</evidence>
<keyword evidence="8" id="KW-0999">Mitochondrion inner membrane</keyword>
<dbReference type="PANTHER" id="PTHR17098">
    <property type="entry name" value="NADH-UBIQUINONE OXIDOREDUCTASE MWFE SUBUNIT"/>
    <property type="match status" value="1"/>
</dbReference>
<sequence length="95" mass="10822">MINRMSTKLIFPAEALSSLAVIGVISVAVAWGVKSVQHWENDGKPKRWNVDKWDRRMMERDSRMTGNVNRQQAEIEAPPQFSRNSALELETPLLS</sequence>
<feature type="region of interest" description="Disordered" evidence="13">
    <location>
        <begin position="62"/>
        <end position="95"/>
    </location>
</feature>
<dbReference type="InterPro" id="IPR017384">
    <property type="entry name" value="NADH_Ub_cplx-1_asu_su-1"/>
</dbReference>
<evidence type="ECO:0000256" key="4">
    <source>
        <dbReference type="ARBA" id="ARBA00016392"/>
    </source>
</evidence>
<comment type="subcellular location">
    <subcellularLocation>
        <location evidence="2">Mitochondrion inner membrane</location>
        <topology evidence="2">Single-pass membrane protein</topology>
        <orientation evidence="2">Matrix side</orientation>
    </subcellularLocation>
</comment>
<dbReference type="PANTHER" id="PTHR17098:SF2">
    <property type="entry name" value="NADH DEHYDROGENASE [UBIQUINONE] 1 ALPHA SUBCOMPLEX SUBUNIT 1"/>
    <property type="match status" value="1"/>
</dbReference>
<reference evidence="14 15" key="1">
    <citation type="submission" date="2023-09" db="EMBL/GenBank/DDBJ databases">
        <title>Pangenome analysis of Batrachochytrium dendrobatidis and related Chytrids.</title>
        <authorList>
            <person name="Yacoub M.N."/>
            <person name="Stajich J.E."/>
            <person name="James T.Y."/>
        </authorList>
    </citation>
    <scope>NUCLEOTIDE SEQUENCE [LARGE SCALE GENOMIC DNA]</scope>
    <source>
        <strain evidence="14 15">JEL0888</strain>
    </source>
</reference>
<keyword evidence="15" id="KW-1185">Reference proteome</keyword>
<protein>
    <recommendedName>
        <fullName evidence="4">NADH dehydrogenase [ubiquinone] 1 alpha subcomplex subunit 1</fullName>
    </recommendedName>
</protein>
<keyword evidence="7" id="KW-0812">Transmembrane</keyword>
<keyword evidence="9" id="KW-0249">Electron transport</keyword>
<keyword evidence="10" id="KW-1133">Transmembrane helix</keyword>
<comment type="similarity">
    <text evidence="3">Belongs to the complex I NDUFA1 subunit family.</text>
</comment>
<dbReference type="Pfam" id="PF15879">
    <property type="entry name" value="MWFE"/>
    <property type="match status" value="1"/>
</dbReference>
<evidence type="ECO:0000256" key="5">
    <source>
        <dbReference type="ARBA" id="ARBA00022448"/>
    </source>
</evidence>
<evidence type="ECO:0000313" key="15">
    <source>
        <dbReference type="Proteomes" id="UP001527925"/>
    </source>
</evidence>
<keyword evidence="11" id="KW-0496">Mitochondrion</keyword>
<evidence type="ECO:0000256" key="8">
    <source>
        <dbReference type="ARBA" id="ARBA00022792"/>
    </source>
</evidence>